<dbReference type="RefSeq" id="WP_145892083.1">
    <property type="nucleotide sequence ID" value="NZ_CP032705.1"/>
</dbReference>
<comment type="subcellular location">
    <subcellularLocation>
        <location evidence="1">Membrane</location>
        <topology evidence="1">Multi-pass membrane protein</topology>
    </subcellularLocation>
</comment>
<evidence type="ECO:0000256" key="5">
    <source>
        <dbReference type="SAM" id="Phobius"/>
    </source>
</evidence>
<evidence type="ECO:0000313" key="7">
    <source>
        <dbReference type="Proteomes" id="UP000319411"/>
    </source>
</evidence>
<dbReference type="GO" id="GO:0016020">
    <property type="term" value="C:membrane"/>
    <property type="evidence" value="ECO:0007669"/>
    <property type="project" value="UniProtKB-SubCell"/>
</dbReference>
<proteinExistence type="predicted"/>
<evidence type="ECO:0000313" key="6">
    <source>
        <dbReference type="EMBL" id="QDY44473.1"/>
    </source>
</evidence>
<feature type="transmembrane region" description="Helical" evidence="5">
    <location>
        <begin position="226"/>
        <end position="250"/>
    </location>
</feature>
<dbReference type="Proteomes" id="UP000319411">
    <property type="component" value="Plasmid unnamed3"/>
</dbReference>
<gene>
    <name evidence="6" type="ORF">D8B20_21325</name>
</gene>
<name>A0A518XJV6_9GAMM</name>
<geneLocation type="plasmid" evidence="6 7">
    <name>unnamed3</name>
</geneLocation>
<keyword evidence="3 5" id="KW-1133">Transmembrane helix</keyword>
<organism evidence="6 7">
    <name type="scientific">Candidatus Pantoea soli</name>
    <dbReference type="NCBI Taxonomy" id="3098669"/>
    <lineage>
        <taxon>Bacteria</taxon>
        <taxon>Pseudomonadati</taxon>
        <taxon>Pseudomonadota</taxon>
        <taxon>Gammaproteobacteria</taxon>
        <taxon>Enterobacterales</taxon>
        <taxon>Erwiniaceae</taxon>
        <taxon>Pantoea</taxon>
    </lineage>
</organism>
<evidence type="ECO:0000256" key="4">
    <source>
        <dbReference type="ARBA" id="ARBA00023136"/>
    </source>
</evidence>
<evidence type="ECO:0000256" key="1">
    <source>
        <dbReference type="ARBA" id="ARBA00004141"/>
    </source>
</evidence>
<feature type="transmembrane region" description="Helical" evidence="5">
    <location>
        <begin position="139"/>
        <end position="157"/>
    </location>
</feature>
<sequence>MAGTMEFFDQQVMTGLNSVTSGQMMQYSSWMMGLAGSAVAIYILLRGYQTMAGKLQTPAVDVIWDLSRLAIIFSFVANVDGYLDATINAIDGLKEGFSGGTNIWQMLDTLWLKAQTVAKTLHDLDDSTVVKDEGMTAQLFVWFGVMVIMVVCAFVSLLAEVTILLLSITAPLFIFCLAWGVFRQMFNNWLQNIFAGILTIMFSALSLRIVINILDRVLSQATTGAANANIVTLGAQVCLVAILGALLIWISAKIAGALAGASAGATMQGMATLGLAAAGFGMAKQVGAAAKGTKTDAKAQLAGWQAGNSGNKNVPAGGAAGYRAAQARQASIKQMQARAEQRNIVKAATDAKKRWSA</sequence>
<dbReference type="GO" id="GO:0030255">
    <property type="term" value="P:protein secretion by the type IV secretion system"/>
    <property type="evidence" value="ECO:0007669"/>
    <property type="project" value="InterPro"/>
</dbReference>
<keyword evidence="4 5" id="KW-0472">Membrane</keyword>
<dbReference type="KEGG" id="pdis:D8B20_21325"/>
<reference evidence="6 7" key="1">
    <citation type="submission" date="2018-10" db="EMBL/GenBank/DDBJ databases">
        <title>Genome Sequencing of Pantoea dispersa DSM 32899.</title>
        <authorList>
            <person name="Nawrath M."/>
            <person name="Ottenheim C."/>
            <person name="Wilm A."/>
            <person name="Zimmermann W."/>
            <person name="Wu J.C."/>
        </authorList>
    </citation>
    <scope>NUCLEOTIDE SEQUENCE [LARGE SCALE GENOMIC DNA]</scope>
    <source>
        <strain evidence="6 7">DSM 32899</strain>
        <plasmid evidence="6 7">unnamed3</plasmid>
    </source>
</reference>
<dbReference type="AlphaFoldDB" id="A0A518XJV6"/>
<feature type="transmembrane region" description="Helical" evidence="5">
    <location>
        <begin position="163"/>
        <end position="182"/>
    </location>
</feature>
<evidence type="ECO:0000256" key="2">
    <source>
        <dbReference type="ARBA" id="ARBA00022692"/>
    </source>
</evidence>
<keyword evidence="2 5" id="KW-0812">Transmembrane</keyword>
<dbReference type="Pfam" id="PF04610">
    <property type="entry name" value="TrbL"/>
    <property type="match status" value="1"/>
</dbReference>
<feature type="transmembrane region" description="Helical" evidence="5">
    <location>
        <begin position="27"/>
        <end position="45"/>
    </location>
</feature>
<dbReference type="EMBL" id="CP032705">
    <property type="protein sequence ID" value="QDY44473.1"/>
    <property type="molecule type" value="Genomic_DNA"/>
</dbReference>
<keyword evidence="6" id="KW-0614">Plasmid</keyword>
<dbReference type="InterPro" id="IPR007688">
    <property type="entry name" value="Conjugal_tfr_TrbL/VirB6"/>
</dbReference>
<accession>A0A518XJV6</accession>
<keyword evidence="7" id="KW-1185">Reference proteome</keyword>
<feature type="transmembrane region" description="Helical" evidence="5">
    <location>
        <begin position="194"/>
        <end position="214"/>
    </location>
</feature>
<evidence type="ECO:0000256" key="3">
    <source>
        <dbReference type="ARBA" id="ARBA00022989"/>
    </source>
</evidence>
<protein>
    <submittedName>
        <fullName evidence="6">Type IV secretion system protein</fullName>
    </submittedName>
</protein>
<dbReference type="OrthoDB" id="6538889at2"/>